<sequence>MRFMFKDLMITVLRDDVMAGPHCGSCSIISCPLPTVNCGPLTCPLTSVMQLAASAESLASLKRELQIALAQVEAVEAATREQNQPKSFEEAEFVERRLAEALETVRQQKSTLLRSGTSEEG</sequence>
<dbReference type="Proteomes" id="UP000298324">
    <property type="component" value="Unassembled WGS sequence"/>
</dbReference>
<dbReference type="PROSITE" id="PS51257">
    <property type="entry name" value="PROKAR_LIPOPROTEIN"/>
    <property type="match status" value="1"/>
</dbReference>
<name>A0A4Y7R9T6_9FIRM</name>
<evidence type="ECO:0000313" key="3">
    <source>
        <dbReference type="Proteomes" id="UP000298324"/>
    </source>
</evidence>
<comment type="caution">
    <text evidence="2">The sequence shown here is derived from an EMBL/GenBank/DDBJ whole genome shotgun (WGS) entry which is preliminary data.</text>
</comment>
<feature type="coiled-coil region" evidence="1">
    <location>
        <begin position="58"/>
        <end position="111"/>
    </location>
</feature>
<keyword evidence="1" id="KW-0175">Coiled coil</keyword>
<keyword evidence="3" id="KW-1185">Reference proteome</keyword>
<protein>
    <submittedName>
        <fullName evidence="2">Uncharacterized protein</fullName>
    </submittedName>
</protein>
<gene>
    <name evidence="2" type="ORF">Psch_02608</name>
</gene>
<proteinExistence type="predicted"/>
<accession>A0A4Y7R9T6</accession>
<organism evidence="2 3">
    <name type="scientific">Pelotomaculum schinkii</name>
    <dbReference type="NCBI Taxonomy" id="78350"/>
    <lineage>
        <taxon>Bacteria</taxon>
        <taxon>Bacillati</taxon>
        <taxon>Bacillota</taxon>
        <taxon>Clostridia</taxon>
        <taxon>Eubacteriales</taxon>
        <taxon>Desulfotomaculaceae</taxon>
        <taxon>Pelotomaculum</taxon>
    </lineage>
</organism>
<reference evidence="2 3" key="1">
    <citation type="journal article" date="2018" name="Environ. Microbiol.">
        <title>Novel energy conservation strategies and behaviour of Pelotomaculum schinkii driving syntrophic propionate catabolism.</title>
        <authorList>
            <person name="Hidalgo-Ahumada C.A.P."/>
            <person name="Nobu M.K."/>
            <person name="Narihiro T."/>
            <person name="Tamaki H."/>
            <person name="Liu W.T."/>
            <person name="Kamagata Y."/>
            <person name="Stams A.J.M."/>
            <person name="Imachi H."/>
            <person name="Sousa D.Z."/>
        </authorList>
    </citation>
    <scope>NUCLEOTIDE SEQUENCE [LARGE SCALE GENOMIC DNA]</scope>
    <source>
        <strain evidence="2 3">HH</strain>
    </source>
</reference>
<evidence type="ECO:0000256" key="1">
    <source>
        <dbReference type="SAM" id="Coils"/>
    </source>
</evidence>
<dbReference type="AlphaFoldDB" id="A0A4Y7R9T6"/>
<dbReference type="EMBL" id="QFGA01000002">
    <property type="protein sequence ID" value="TEB05567.1"/>
    <property type="molecule type" value="Genomic_DNA"/>
</dbReference>
<evidence type="ECO:0000313" key="2">
    <source>
        <dbReference type="EMBL" id="TEB05567.1"/>
    </source>
</evidence>